<accession>A0AAV1RFD8</accession>
<gene>
    <name evidence="1" type="ORF">DCAF_LOCUS10085</name>
</gene>
<protein>
    <submittedName>
        <fullName evidence="1">Uncharacterized protein</fullName>
    </submittedName>
</protein>
<dbReference type="Proteomes" id="UP001314170">
    <property type="component" value="Unassembled WGS sequence"/>
</dbReference>
<proteinExistence type="predicted"/>
<comment type="caution">
    <text evidence="1">The sequence shown here is derived from an EMBL/GenBank/DDBJ whole genome shotgun (WGS) entry which is preliminary data.</text>
</comment>
<dbReference type="AlphaFoldDB" id="A0AAV1RFD8"/>
<evidence type="ECO:0000313" key="1">
    <source>
        <dbReference type="EMBL" id="CAK7334808.1"/>
    </source>
</evidence>
<dbReference type="EMBL" id="CAWUPB010000956">
    <property type="protein sequence ID" value="CAK7334808.1"/>
    <property type="molecule type" value="Genomic_DNA"/>
</dbReference>
<organism evidence="1 2">
    <name type="scientific">Dovyalis caffra</name>
    <dbReference type="NCBI Taxonomy" id="77055"/>
    <lineage>
        <taxon>Eukaryota</taxon>
        <taxon>Viridiplantae</taxon>
        <taxon>Streptophyta</taxon>
        <taxon>Embryophyta</taxon>
        <taxon>Tracheophyta</taxon>
        <taxon>Spermatophyta</taxon>
        <taxon>Magnoliopsida</taxon>
        <taxon>eudicotyledons</taxon>
        <taxon>Gunneridae</taxon>
        <taxon>Pentapetalae</taxon>
        <taxon>rosids</taxon>
        <taxon>fabids</taxon>
        <taxon>Malpighiales</taxon>
        <taxon>Salicaceae</taxon>
        <taxon>Flacourtieae</taxon>
        <taxon>Dovyalis</taxon>
    </lineage>
</organism>
<keyword evidence="2" id="KW-1185">Reference proteome</keyword>
<reference evidence="1 2" key="1">
    <citation type="submission" date="2024-01" db="EMBL/GenBank/DDBJ databases">
        <authorList>
            <person name="Waweru B."/>
        </authorList>
    </citation>
    <scope>NUCLEOTIDE SEQUENCE [LARGE SCALE GENOMIC DNA]</scope>
</reference>
<sequence>MIDLRLTYIGNTLFPNRLGVVNWVHDGTQIHYFYTSHVPTMLRNKRSMMEGQPETRDFKS</sequence>
<evidence type="ECO:0000313" key="2">
    <source>
        <dbReference type="Proteomes" id="UP001314170"/>
    </source>
</evidence>
<name>A0AAV1RFD8_9ROSI</name>